<sequence length="214" mass="24100">MVTRAKAGISRPIDKLTLHNTTTSPIPKSHIHAFRDPNWQKAMLEEYNALITNGTWVLVPGPANVNIVRSIWLFRHIVRSWLIANGRSQQLGIDCDETFSPVVKPTTIRIVLSLTTPVDTESKLGSDDDPVNDPTLYRSLAGALQYLTSTLVYCDNVSVVYMSTNPVQHQRTKHIEIDIYFVCDFVASGQVRVLHVSSRFQYADIFTQELPFVS</sequence>
<dbReference type="CDD" id="cd09272">
    <property type="entry name" value="RNase_HI_RT_Ty1"/>
    <property type="match status" value="1"/>
</dbReference>
<name>A0A699GMB8_TANCI</name>
<gene>
    <name evidence="1" type="ORF">Tci_094664</name>
</gene>
<comment type="caution">
    <text evidence="1">The sequence shown here is derived from an EMBL/GenBank/DDBJ whole genome shotgun (WGS) entry which is preliminary data.</text>
</comment>
<accession>A0A699GMB8</accession>
<dbReference type="EMBL" id="BKCJ010017817">
    <property type="protein sequence ID" value="GEV22687.1"/>
    <property type="molecule type" value="Genomic_DNA"/>
</dbReference>
<protein>
    <submittedName>
        <fullName evidence="1">Ribonuclease H-like domain-containing protein</fullName>
    </submittedName>
</protein>
<evidence type="ECO:0000313" key="1">
    <source>
        <dbReference type="EMBL" id="GEV22687.1"/>
    </source>
</evidence>
<proteinExistence type="predicted"/>
<organism evidence="1">
    <name type="scientific">Tanacetum cinerariifolium</name>
    <name type="common">Dalmatian daisy</name>
    <name type="synonym">Chrysanthemum cinerariifolium</name>
    <dbReference type="NCBI Taxonomy" id="118510"/>
    <lineage>
        <taxon>Eukaryota</taxon>
        <taxon>Viridiplantae</taxon>
        <taxon>Streptophyta</taxon>
        <taxon>Embryophyta</taxon>
        <taxon>Tracheophyta</taxon>
        <taxon>Spermatophyta</taxon>
        <taxon>Magnoliopsida</taxon>
        <taxon>eudicotyledons</taxon>
        <taxon>Gunneridae</taxon>
        <taxon>Pentapetalae</taxon>
        <taxon>asterids</taxon>
        <taxon>campanulids</taxon>
        <taxon>Asterales</taxon>
        <taxon>Asteraceae</taxon>
        <taxon>Asteroideae</taxon>
        <taxon>Anthemideae</taxon>
        <taxon>Anthemidinae</taxon>
        <taxon>Tanacetum</taxon>
    </lineage>
</organism>
<dbReference type="PANTHER" id="PTHR11439:SF524">
    <property type="entry name" value="RNA-DIRECTED DNA POLYMERASE, PROTEIN KINASE RLK-PELLE-DLSV FAMILY"/>
    <property type="match status" value="1"/>
</dbReference>
<dbReference type="PANTHER" id="PTHR11439">
    <property type="entry name" value="GAG-POL-RELATED RETROTRANSPOSON"/>
    <property type="match status" value="1"/>
</dbReference>
<reference evidence="1" key="1">
    <citation type="journal article" date="2019" name="Sci. Rep.">
        <title>Draft genome of Tanacetum cinerariifolium, the natural source of mosquito coil.</title>
        <authorList>
            <person name="Yamashiro T."/>
            <person name="Shiraishi A."/>
            <person name="Satake H."/>
            <person name="Nakayama K."/>
        </authorList>
    </citation>
    <scope>NUCLEOTIDE SEQUENCE</scope>
</reference>
<dbReference type="AlphaFoldDB" id="A0A699GMB8"/>